<keyword evidence="8" id="KW-0007">Acetylation</keyword>
<keyword evidence="7" id="KW-0282">Flagellum</keyword>
<dbReference type="GO" id="GO:0016020">
    <property type="term" value="C:membrane"/>
    <property type="evidence" value="ECO:0007669"/>
    <property type="project" value="UniProtKB-SubCell"/>
</dbReference>
<dbReference type="GO" id="GO:0006869">
    <property type="term" value="P:lipid transport"/>
    <property type="evidence" value="ECO:0007669"/>
    <property type="project" value="UniProtKB-KW"/>
</dbReference>
<keyword evidence="5" id="KW-0963">Cytoplasm</keyword>
<dbReference type="InterPro" id="IPR002913">
    <property type="entry name" value="START_lipid-bd_dom"/>
</dbReference>
<evidence type="ECO:0000256" key="6">
    <source>
        <dbReference type="ARBA" id="ARBA00022553"/>
    </source>
</evidence>
<dbReference type="Gene3D" id="3.30.530.20">
    <property type="match status" value="1"/>
</dbReference>
<evidence type="ECO:0000256" key="13">
    <source>
        <dbReference type="ARBA" id="ARBA00023273"/>
    </source>
</evidence>
<keyword evidence="4" id="KW-0813">Transport</keyword>
<dbReference type="SMART" id="SM00234">
    <property type="entry name" value="START"/>
    <property type="match status" value="1"/>
</dbReference>
<name>A0A7R9GVL1_TIMCR</name>
<evidence type="ECO:0000256" key="2">
    <source>
        <dbReference type="ARBA" id="ARBA00004370"/>
    </source>
</evidence>
<dbReference type="CDD" id="cd08871">
    <property type="entry name" value="START_STARD10-like"/>
    <property type="match status" value="1"/>
</dbReference>
<evidence type="ECO:0000256" key="16">
    <source>
        <dbReference type="ARBA" id="ARBA00080073"/>
    </source>
</evidence>
<accession>A0A7R9GVL1</accession>
<dbReference type="PROSITE" id="PS50848">
    <property type="entry name" value="START"/>
    <property type="match status" value="1"/>
</dbReference>
<keyword evidence="11" id="KW-0446">Lipid-binding</keyword>
<gene>
    <name evidence="18" type="ORF">TCEB3V08_LOCUS5032</name>
</gene>
<keyword evidence="12" id="KW-0472">Membrane</keyword>
<evidence type="ECO:0000256" key="15">
    <source>
        <dbReference type="ARBA" id="ARBA00076937"/>
    </source>
</evidence>
<dbReference type="InterPro" id="IPR051213">
    <property type="entry name" value="START_lipid_transfer"/>
</dbReference>
<keyword evidence="10" id="KW-0969">Cilium</keyword>
<evidence type="ECO:0000256" key="11">
    <source>
        <dbReference type="ARBA" id="ARBA00023121"/>
    </source>
</evidence>
<keyword evidence="9" id="KW-0445">Lipid transport</keyword>
<evidence type="ECO:0000256" key="1">
    <source>
        <dbReference type="ARBA" id="ARBA00004230"/>
    </source>
</evidence>
<dbReference type="PANTHER" id="PTHR19308">
    <property type="entry name" value="PHOSPHATIDYLCHOLINE TRANSFER PROTEIN"/>
    <property type="match status" value="1"/>
</dbReference>
<dbReference type="FunFam" id="3.30.530.20:FF:000008">
    <property type="entry name" value="START domain containing 10"/>
    <property type="match status" value="1"/>
</dbReference>
<evidence type="ECO:0000256" key="9">
    <source>
        <dbReference type="ARBA" id="ARBA00023055"/>
    </source>
</evidence>
<dbReference type="GO" id="GO:0005829">
    <property type="term" value="C:cytosol"/>
    <property type="evidence" value="ECO:0007669"/>
    <property type="project" value="UniProtKB-ARBA"/>
</dbReference>
<keyword evidence="13" id="KW-0966">Cell projection</keyword>
<protein>
    <recommendedName>
        <fullName evidence="14">START domain-containing protein 10</fullName>
    </recommendedName>
    <alternativeName>
        <fullName evidence="15">PCTP-like protein</fullName>
    </alternativeName>
    <alternativeName>
        <fullName evidence="16">StAR-related lipid transfer protein 10</fullName>
    </alternativeName>
</protein>
<reference evidence="18" key="1">
    <citation type="submission" date="2020-11" db="EMBL/GenBank/DDBJ databases">
        <authorList>
            <person name="Tran Van P."/>
        </authorList>
    </citation>
    <scope>NUCLEOTIDE SEQUENCE</scope>
</reference>
<evidence type="ECO:0000259" key="17">
    <source>
        <dbReference type="PROSITE" id="PS50848"/>
    </source>
</evidence>
<evidence type="ECO:0000256" key="12">
    <source>
        <dbReference type="ARBA" id="ARBA00023136"/>
    </source>
</evidence>
<dbReference type="PANTHER" id="PTHR19308:SF14">
    <property type="entry name" value="START DOMAIN-CONTAINING PROTEIN"/>
    <property type="match status" value="1"/>
</dbReference>
<evidence type="ECO:0000256" key="14">
    <source>
        <dbReference type="ARBA" id="ARBA00070345"/>
    </source>
</evidence>
<dbReference type="InterPro" id="IPR023393">
    <property type="entry name" value="START-like_dom_sf"/>
</dbReference>
<dbReference type="GO" id="GO:0008289">
    <property type="term" value="F:lipid binding"/>
    <property type="evidence" value="ECO:0007669"/>
    <property type="project" value="UniProtKB-KW"/>
</dbReference>
<evidence type="ECO:0000256" key="3">
    <source>
        <dbReference type="ARBA" id="ARBA00004496"/>
    </source>
</evidence>
<proteinExistence type="predicted"/>
<dbReference type="GO" id="GO:0031514">
    <property type="term" value="C:motile cilium"/>
    <property type="evidence" value="ECO:0007669"/>
    <property type="project" value="UniProtKB-SubCell"/>
</dbReference>
<comment type="subcellular location">
    <subcellularLocation>
        <location evidence="1">Cell projection</location>
        <location evidence="1">Cilium</location>
        <location evidence="1">Flagellum</location>
    </subcellularLocation>
    <subcellularLocation>
        <location evidence="3">Cytoplasm</location>
    </subcellularLocation>
    <subcellularLocation>
        <location evidence="2">Membrane</location>
    </subcellularLocation>
</comment>
<evidence type="ECO:0000313" key="18">
    <source>
        <dbReference type="EMBL" id="CAD7399460.1"/>
    </source>
</evidence>
<dbReference type="AlphaFoldDB" id="A0A7R9GVL1"/>
<evidence type="ECO:0000256" key="5">
    <source>
        <dbReference type="ARBA" id="ARBA00022490"/>
    </source>
</evidence>
<feature type="domain" description="START" evidence="17">
    <location>
        <begin position="27"/>
        <end position="191"/>
    </location>
</feature>
<organism evidence="18">
    <name type="scientific">Timema cristinae</name>
    <name type="common">Walking stick</name>
    <dbReference type="NCBI Taxonomy" id="61476"/>
    <lineage>
        <taxon>Eukaryota</taxon>
        <taxon>Metazoa</taxon>
        <taxon>Ecdysozoa</taxon>
        <taxon>Arthropoda</taxon>
        <taxon>Hexapoda</taxon>
        <taxon>Insecta</taxon>
        <taxon>Pterygota</taxon>
        <taxon>Neoptera</taxon>
        <taxon>Polyneoptera</taxon>
        <taxon>Phasmatodea</taxon>
        <taxon>Timematodea</taxon>
        <taxon>Timematoidea</taxon>
        <taxon>Timematidae</taxon>
        <taxon>Timema</taxon>
    </lineage>
</organism>
<dbReference type="InterPro" id="IPR041951">
    <property type="entry name" value="STARD10_START"/>
</dbReference>
<dbReference type="Pfam" id="PF01852">
    <property type="entry name" value="START"/>
    <property type="match status" value="1"/>
</dbReference>
<evidence type="ECO:0000256" key="4">
    <source>
        <dbReference type="ARBA" id="ARBA00022448"/>
    </source>
</evidence>
<evidence type="ECO:0000256" key="8">
    <source>
        <dbReference type="ARBA" id="ARBA00022990"/>
    </source>
</evidence>
<evidence type="ECO:0000256" key="10">
    <source>
        <dbReference type="ARBA" id="ARBA00023069"/>
    </source>
</evidence>
<keyword evidence="6" id="KW-0597">Phosphoprotein</keyword>
<dbReference type="EMBL" id="OC317865">
    <property type="protein sequence ID" value="CAD7399460.1"/>
    <property type="molecule type" value="Genomic_DNA"/>
</dbReference>
<evidence type="ECO:0000256" key="7">
    <source>
        <dbReference type="ARBA" id="ARBA00022846"/>
    </source>
</evidence>
<sequence>MDVGIVRVAEDQDFAKLKELIDNHTSWKLEYNKGSTKVWTKSVSGTSFKMIKDTSYLFQIRSIFSDVSPVQMYDVLHDPEYRKVWDQHMLESHDIGCLNPNNDVGYYAMSCPAPLKNRDFVLQRSWLDTGQEQYILNHSVYHKDFPPRRGLIRARSFLTGFLVRTSGDVGCELGYVSQTDPQGTLPPWIVNRITQIFAPKVSQDRPGNCLSALQADLQFFMVKKLLKASRGYPQWKQDNNPNWKPWHYPEQITAPRITVHDCVKSAAEKSVHYVDETGIDDHNLVTYMNEADSD</sequence>
<dbReference type="SUPFAM" id="SSF55961">
    <property type="entry name" value="Bet v1-like"/>
    <property type="match status" value="1"/>
</dbReference>